<accession>A0A4S2MHC6</accession>
<dbReference type="InterPro" id="IPR023801">
    <property type="entry name" value="His_deacetylse_dom"/>
</dbReference>
<dbReference type="PANTHER" id="PTHR10625">
    <property type="entry name" value="HISTONE DEACETYLASE HDAC1-RELATED"/>
    <property type="match status" value="1"/>
</dbReference>
<dbReference type="Pfam" id="PF00850">
    <property type="entry name" value="Hist_deacetyl"/>
    <property type="match status" value="2"/>
</dbReference>
<comment type="cofactor">
    <cofactor evidence="1">
        <name>Zn(2+)</name>
        <dbReference type="ChEBI" id="CHEBI:29105"/>
    </cofactor>
</comment>
<evidence type="ECO:0000256" key="4">
    <source>
        <dbReference type="ARBA" id="ARBA00022801"/>
    </source>
</evidence>
<evidence type="ECO:0000256" key="2">
    <source>
        <dbReference type="ARBA" id="ARBA00005947"/>
    </source>
</evidence>
<protein>
    <submittedName>
        <fullName evidence="7">Histone deacetylase superfamily</fullName>
    </submittedName>
</protein>
<dbReference type="GO" id="GO:0040029">
    <property type="term" value="P:epigenetic regulation of gene expression"/>
    <property type="evidence" value="ECO:0007669"/>
    <property type="project" value="TreeGrafter"/>
</dbReference>
<feature type="domain" description="Histone deacetylase" evidence="6">
    <location>
        <begin position="230"/>
        <end position="381"/>
    </location>
</feature>
<keyword evidence="3" id="KW-0479">Metal-binding</keyword>
<keyword evidence="5" id="KW-0862">Zinc</keyword>
<dbReference type="GO" id="GO:0016787">
    <property type="term" value="F:hydrolase activity"/>
    <property type="evidence" value="ECO:0007669"/>
    <property type="project" value="UniProtKB-KW"/>
</dbReference>
<dbReference type="GO" id="GO:0004407">
    <property type="term" value="F:histone deacetylase activity"/>
    <property type="evidence" value="ECO:0007669"/>
    <property type="project" value="TreeGrafter"/>
</dbReference>
<name>A0A4S2MHC6_9PEZI</name>
<reference evidence="7 8" key="1">
    <citation type="submission" date="2019-04" db="EMBL/GenBank/DDBJ databases">
        <title>Comparative genomics and transcriptomics to analyze fruiting body development in filamentous ascomycetes.</title>
        <authorList>
            <consortium name="DOE Joint Genome Institute"/>
            <person name="Lutkenhaus R."/>
            <person name="Traeger S."/>
            <person name="Breuer J."/>
            <person name="Kuo A."/>
            <person name="Lipzen A."/>
            <person name="Pangilinan J."/>
            <person name="Dilworth D."/>
            <person name="Sandor L."/>
            <person name="Poggeler S."/>
            <person name="Barry K."/>
            <person name="Grigoriev I.V."/>
            <person name="Nowrousian M."/>
        </authorList>
    </citation>
    <scope>NUCLEOTIDE SEQUENCE [LARGE SCALE GENOMIC DNA]</scope>
    <source>
        <strain evidence="7 8">CBS 389.68</strain>
    </source>
</reference>
<dbReference type="PANTHER" id="PTHR10625:SF17">
    <property type="entry name" value="HISTONE DEACETYLASE 8"/>
    <property type="match status" value="1"/>
</dbReference>
<feature type="non-terminal residue" evidence="7">
    <location>
        <position position="383"/>
    </location>
</feature>
<dbReference type="AlphaFoldDB" id="A0A4S2MHC6"/>
<dbReference type="SUPFAM" id="SSF52768">
    <property type="entry name" value="Arginase/deacetylase"/>
    <property type="match status" value="1"/>
</dbReference>
<keyword evidence="8" id="KW-1185">Reference proteome</keyword>
<organism evidence="7 8">
    <name type="scientific">Ascodesmis nigricans</name>
    <dbReference type="NCBI Taxonomy" id="341454"/>
    <lineage>
        <taxon>Eukaryota</taxon>
        <taxon>Fungi</taxon>
        <taxon>Dikarya</taxon>
        <taxon>Ascomycota</taxon>
        <taxon>Pezizomycotina</taxon>
        <taxon>Pezizomycetes</taxon>
        <taxon>Pezizales</taxon>
        <taxon>Ascodesmidaceae</taxon>
        <taxon>Ascodesmis</taxon>
    </lineage>
</organism>
<dbReference type="Proteomes" id="UP000298138">
    <property type="component" value="Unassembled WGS sequence"/>
</dbReference>
<evidence type="ECO:0000256" key="3">
    <source>
        <dbReference type="ARBA" id="ARBA00022723"/>
    </source>
</evidence>
<evidence type="ECO:0000259" key="6">
    <source>
        <dbReference type="Pfam" id="PF00850"/>
    </source>
</evidence>
<gene>
    <name evidence="7" type="ORF">EX30DRAFT_292804</name>
</gene>
<dbReference type="Gene3D" id="3.40.800.20">
    <property type="entry name" value="Histone deacetylase domain"/>
    <property type="match status" value="1"/>
</dbReference>
<evidence type="ECO:0000256" key="5">
    <source>
        <dbReference type="ARBA" id="ARBA00022833"/>
    </source>
</evidence>
<evidence type="ECO:0000313" key="7">
    <source>
        <dbReference type="EMBL" id="TGZ76256.1"/>
    </source>
</evidence>
<dbReference type="InterPro" id="IPR023696">
    <property type="entry name" value="Ureohydrolase_dom_sf"/>
</dbReference>
<evidence type="ECO:0000256" key="1">
    <source>
        <dbReference type="ARBA" id="ARBA00001947"/>
    </source>
</evidence>
<sequence length="383" mass="41492">LHSPHTLTHRTTELLQGSFIPALEDPSRITSILTTLSPHRTITTIPSPQSYTLTTAIPRIHESRYLHHLQTIHHQWLSSGLLTSPSQTVLPDCFPPINRALVGIDTHGIEPPECVSARAGYYMFDMSAGVGEHTWDAALASADLAVRGAQLWVSRNNDDGGHSDPGVVLALCRPPGHHCAADIAGGYCYLNNTAIAVAELLSHLSPDPSIFHTSPITRLPTLSQPPAETPQITILDLDYHHGNGTQKLFYAVSNPGYISLHSTHDYPYYSGHPSERGSSSGMGYNVNIPLPDGTTITPYLTALDNALDQIETWGTEWVVVSLGLDTMEGDPLGRWGLKVGDYEVLGRRVGRLRAVKKRGVLVVLEGGYRVDGLGEGVGAFLRG</sequence>
<evidence type="ECO:0000313" key="8">
    <source>
        <dbReference type="Proteomes" id="UP000298138"/>
    </source>
</evidence>
<dbReference type="EMBL" id="ML220190">
    <property type="protein sequence ID" value="TGZ76256.1"/>
    <property type="molecule type" value="Genomic_DNA"/>
</dbReference>
<feature type="domain" description="Histone deacetylase" evidence="6">
    <location>
        <begin position="24"/>
        <end position="202"/>
    </location>
</feature>
<dbReference type="STRING" id="341454.A0A4S2MHC6"/>
<comment type="similarity">
    <text evidence="2">Belongs to the histone deacetylase family.</text>
</comment>
<proteinExistence type="inferred from homology"/>
<dbReference type="InParanoid" id="A0A4S2MHC6"/>
<dbReference type="InterPro" id="IPR037138">
    <property type="entry name" value="His_deacetylse_dom_sf"/>
</dbReference>
<dbReference type="GO" id="GO:0046872">
    <property type="term" value="F:metal ion binding"/>
    <property type="evidence" value="ECO:0007669"/>
    <property type="project" value="UniProtKB-KW"/>
</dbReference>
<feature type="non-terminal residue" evidence="7">
    <location>
        <position position="1"/>
    </location>
</feature>
<dbReference type="OrthoDB" id="5232919at2759"/>
<keyword evidence="4" id="KW-0378">Hydrolase</keyword>